<feature type="modified residue" description="4-aspartylphosphate" evidence="15">
    <location>
        <position position="701"/>
    </location>
</feature>
<protein>
    <recommendedName>
        <fullName evidence="3">histidine kinase</fullName>
        <ecNumber evidence="3">2.7.13.3</ecNumber>
    </recommendedName>
</protein>
<keyword evidence="11 16" id="KW-1133">Transmembrane helix</keyword>
<dbReference type="Pfam" id="PF00072">
    <property type="entry name" value="Response_reg"/>
    <property type="match status" value="2"/>
</dbReference>
<dbReference type="EMBL" id="SHNO01000001">
    <property type="protein sequence ID" value="MCX2976379.1"/>
    <property type="molecule type" value="Genomic_DNA"/>
</dbReference>
<feature type="transmembrane region" description="Helical" evidence="16">
    <location>
        <begin position="124"/>
        <end position="147"/>
    </location>
</feature>
<feature type="transmembrane region" description="Helical" evidence="16">
    <location>
        <begin position="153"/>
        <end position="174"/>
    </location>
</feature>
<dbReference type="SMART" id="SM00387">
    <property type="entry name" value="HATPase_c"/>
    <property type="match status" value="1"/>
</dbReference>
<dbReference type="SUPFAM" id="SSF47384">
    <property type="entry name" value="Homodimeric domain of signal transducing histidine kinase"/>
    <property type="match status" value="1"/>
</dbReference>
<evidence type="ECO:0000313" key="20">
    <source>
        <dbReference type="EMBL" id="MCX2976379.1"/>
    </source>
</evidence>
<keyword evidence="7 16" id="KW-0812">Transmembrane</keyword>
<dbReference type="Gene3D" id="1.20.120.160">
    <property type="entry name" value="HPT domain"/>
    <property type="match status" value="1"/>
</dbReference>
<dbReference type="CDD" id="cd17546">
    <property type="entry name" value="REC_hyHK_CKI1_RcsC-like"/>
    <property type="match status" value="2"/>
</dbReference>
<sequence>MTDTPKGLSPESHQFARITFSTCLLFLAVGSITSGLSFFYSSPVARGLGILIIAVLLPLSILAHFQVKKDYLDRAVALVTVVWYIIAFGMIIVGDRLYGVLIVTATLPVLMVLPFASQAMFRRLIIGSILLILVGSVTRLTVTFYVSTVPDNVIANVESFSVMILSLVVMLSLWQSGGKLKAAAAGMRKAIVALQESEKSLEIKVEQRTTELEQAFQESSDLNKIATIVNSTLDVDRVQDIIFEGLQKMFTFDQMGVFLVDPADQRLRLAYQRGRSWPEVLDQLLVDEGLPLDAGDSVAAASVVAGESIFMGKITDEGLAQAGPNDRLILKHNPFVSILLCPLTIENRSIGCIFFSARTQAFKLSEKEITAIERYVTQMGTAIRNAQLFKAAEESRHEAETANETKGTFLANMSHEIRTPMNAIIGLTGLCLDTELNSKQKDYLSKVDGAANALRTIIDDILDFSKLEAGKFEFESIPFSLNDVLDNLATICMVRCQNKHLELVFQRDPTLPDLLSGDPTRLGQILINLAGNAIKFTEEGEIVVEVRQAERIGDKVSVRFDVRDSGIGMNEEQLGRLFQSFSQADSTISRQYGGTGLGLAISQQLTEMMGGEIEVTSQPGEGSSFHFELTFDVLERAEEPETREEPPQGLNVLVVDDNEPSRDILQEYLLSFGYSVTLAESGEQALEIMAADATFDVLLLDWMMPGMTGLDVALAVREKKSPPKIVLLSSWDMPSSEHQAIVDAFLAKPVKPSALLDTIMLAYGKQVVQRVRNLGSKTGPEDLVAIRGARVLVVDDSPINLQIACELLQKVPLVLDTASDGGEAVDKVRAADYDCVLMDIQMPGMDGYTATRILREHYPFDDLPILAMTANVMAEDRTRTRDAGMNGHIPKPVDPADLYKALLDAIAAADYSANLSGIEITEKLDEAEAQQAPLPDTLPGLDIRQGLSRLAGNEALFMQLLKDLLNEYAGAADSMRALVAGGGGAELREAAHKVRGIANNLGATDIGASAEIIEKVALAGNAVQEEQIEALADALKITGESLDVLMVLRQASASSTANEIDTAAVFVDLQAAVGAFDPGATSFVDQLIAAQPAGSGIANQLTELRELLDNFNFSDAEPLLAGIQRKLQGPS</sequence>
<dbReference type="InterPro" id="IPR005467">
    <property type="entry name" value="His_kinase_dom"/>
</dbReference>
<feature type="modified residue" description="Phosphohistidine" evidence="14">
    <location>
        <position position="992"/>
    </location>
</feature>
<comment type="catalytic activity">
    <reaction evidence="1">
        <text>ATP + protein L-histidine = ADP + protein N-phospho-L-histidine.</text>
        <dbReference type="EC" id="2.7.13.3"/>
    </reaction>
</comment>
<keyword evidence="5 15" id="KW-0597">Phosphoprotein</keyword>
<feature type="transmembrane region" description="Helical" evidence="16">
    <location>
        <begin position="98"/>
        <end position="117"/>
    </location>
</feature>
<dbReference type="PROSITE" id="PS50894">
    <property type="entry name" value="HPT"/>
    <property type="match status" value="1"/>
</dbReference>
<dbReference type="PRINTS" id="PR00344">
    <property type="entry name" value="BCTRLSENSOR"/>
</dbReference>
<dbReference type="SUPFAM" id="SSF47226">
    <property type="entry name" value="Histidine-containing phosphotransfer domain, HPT domain"/>
    <property type="match status" value="1"/>
</dbReference>
<dbReference type="InterPro" id="IPR036641">
    <property type="entry name" value="HPT_dom_sf"/>
</dbReference>
<evidence type="ECO:0000256" key="12">
    <source>
        <dbReference type="ARBA" id="ARBA00023012"/>
    </source>
</evidence>
<evidence type="ECO:0000256" key="7">
    <source>
        <dbReference type="ARBA" id="ARBA00022692"/>
    </source>
</evidence>
<dbReference type="SMART" id="SM00065">
    <property type="entry name" value="GAF"/>
    <property type="match status" value="1"/>
</dbReference>
<evidence type="ECO:0000256" key="1">
    <source>
        <dbReference type="ARBA" id="ARBA00000085"/>
    </source>
</evidence>
<keyword evidence="12" id="KW-0902">Two-component regulatory system</keyword>
<reference evidence="20" key="1">
    <citation type="submission" date="2019-02" db="EMBL/GenBank/DDBJ databases">
        <authorList>
            <person name="Li S.-H."/>
        </authorList>
    </citation>
    <scope>NUCLEOTIDE SEQUENCE</scope>
    <source>
        <strain evidence="20">IMCC11814</strain>
    </source>
</reference>
<keyword evidence="9" id="KW-0418">Kinase</keyword>
<dbReference type="InterPro" id="IPR001789">
    <property type="entry name" value="Sig_transdc_resp-reg_receiver"/>
</dbReference>
<evidence type="ECO:0000256" key="5">
    <source>
        <dbReference type="ARBA" id="ARBA00022553"/>
    </source>
</evidence>
<dbReference type="SUPFAM" id="SSF55781">
    <property type="entry name" value="GAF domain-like"/>
    <property type="match status" value="1"/>
</dbReference>
<dbReference type="Gene3D" id="3.40.50.2300">
    <property type="match status" value="2"/>
</dbReference>
<evidence type="ECO:0000259" key="17">
    <source>
        <dbReference type="PROSITE" id="PS50109"/>
    </source>
</evidence>
<evidence type="ECO:0000256" key="9">
    <source>
        <dbReference type="ARBA" id="ARBA00022777"/>
    </source>
</evidence>
<evidence type="ECO:0000256" key="11">
    <source>
        <dbReference type="ARBA" id="ARBA00022989"/>
    </source>
</evidence>
<comment type="subcellular location">
    <subcellularLocation>
        <location evidence="2">Cell membrane</location>
        <topology evidence="2">Multi-pass membrane protein</topology>
    </subcellularLocation>
</comment>
<keyword evidence="21" id="KW-1185">Reference proteome</keyword>
<feature type="transmembrane region" description="Helical" evidence="16">
    <location>
        <begin position="44"/>
        <end position="63"/>
    </location>
</feature>
<evidence type="ECO:0000256" key="2">
    <source>
        <dbReference type="ARBA" id="ARBA00004651"/>
    </source>
</evidence>
<dbReference type="PROSITE" id="PS50110">
    <property type="entry name" value="RESPONSE_REGULATORY"/>
    <property type="match status" value="2"/>
</dbReference>
<dbReference type="SMART" id="SM00448">
    <property type="entry name" value="REC"/>
    <property type="match status" value="2"/>
</dbReference>
<evidence type="ECO:0000256" key="10">
    <source>
        <dbReference type="ARBA" id="ARBA00022840"/>
    </source>
</evidence>
<evidence type="ECO:0000256" key="14">
    <source>
        <dbReference type="PROSITE-ProRule" id="PRU00110"/>
    </source>
</evidence>
<dbReference type="RefSeq" id="WP_279248130.1">
    <property type="nucleotide sequence ID" value="NZ_SHNO01000001.1"/>
</dbReference>
<dbReference type="Proteomes" id="UP001143304">
    <property type="component" value="Unassembled WGS sequence"/>
</dbReference>
<comment type="caution">
    <text evidence="20">The sequence shown here is derived from an EMBL/GenBank/DDBJ whole genome shotgun (WGS) entry which is preliminary data.</text>
</comment>
<dbReference type="Gene3D" id="3.30.450.40">
    <property type="match status" value="1"/>
</dbReference>
<dbReference type="InterPro" id="IPR004358">
    <property type="entry name" value="Sig_transdc_His_kin-like_C"/>
</dbReference>
<keyword evidence="13 16" id="KW-0472">Membrane</keyword>
<dbReference type="InterPro" id="IPR029016">
    <property type="entry name" value="GAF-like_dom_sf"/>
</dbReference>
<evidence type="ECO:0000256" key="15">
    <source>
        <dbReference type="PROSITE-ProRule" id="PRU00169"/>
    </source>
</evidence>
<feature type="domain" description="HPt" evidence="19">
    <location>
        <begin position="953"/>
        <end position="1052"/>
    </location>
</feature>
<organism evidence="20 21">
    <name type="scientific">Candidatus Marimicrobium litorale</name>
    <dbReference type="NCBI Taxonomy" id="2518991"/>
    <lineage>
        <taxon>Bacteria</taxon>
        <taxon>Pseudomonadati</taxon>
        <taxon>Pseudomonadota</taxon>
        <taxon>Gammaproteobacteria</taxon>
        <taxon>Cellvibrionales</taxon>
        <taxon>Halieaceae</taxon>
        <taxon>Marimicrobium</taxon>
    </lineage>
</organism>
<evidence type="ECO:0000256" key="6">
    <source>
        <dbReference type="ARBA" id="ARBA00022679"/>
    </source>
</evidence>
<keyword evidence="6" id="KW-0808">Transferase</keyword>
<keyword evidence="4" id="KW-1003">Cell membrane</keyword>
<dbReference type="InterPro" id="IPR008207">
    <property type="entry name" value="Sig_transdc_His_kin_Hpt_dom"/>
</dbReference>
<dbReference type="InterPro" id="IPR003018">
    <property type="entry name" value="GAF"/>
</dbReference>
<proteinExistence type="predicted"/>
<feature type="transmembrane region" description="Helical" evidence="16">
    <location>
        <begin position="75"/>
        <end position="92"/>
    </location>
</feature>
<dbReference type="EC" id="2.7.13.3" evidence="3"/>
<evidence type="ECO:0000256" key="13">
    <source>
        <dbReference type="ARBA" id="ARBA00023136"/>
    </source>
</evidence>
<dbReference type="PANTHER" id="PTHR45339">
    <property type="entry name" value="HYBRID SIGNAL TRANSDUCTION HISTIDINE KINASE J"/>
    <property type="match status" value="1"/>
</dbReference>
<feature type="modified residue" description="4-aspartylphosphate" evidence="15">
    <location>
        <position position="839"/>
    </location>
</feature>
<dbReference type="Pfam" id="PF13185">
    <property type="entry name" value="GAF_2"/>
    <property type="match status" value="1"/>
</dbReference>
<keyword evidence="8" id="KW-0547">Nucleotide-binding</keyword>
<dbReference type="CDD" id="cd16922">
    <property type="entry name" value="HATPase_EvgS-ArcB-TorS-like"/>
    <property type="match status" value="1"/>
</dbReference>
<dbReference type="Pfam" id="PF01627">
    <property type="entry name" value="Hpt"/>
    <property type="match status" value="1"/>
</dbReference>
<dbReference type="Pfam" id="PF02518">
    <property type="entry name" value="HATPase_c"/>
    <property type="match status" value="1"/>
</dbReference>
<dbReference type="Pfam" id="PF00512">
    <property type="entry name" value="HisKA"/>
    <property type="match status" value="1"/>
</dbReference>
<evidence type="ECO:0000256" key="4">
    <source>
        <dbReference type="ARBA" id="ARBA00022475"/>
    </source>
</evidence>
<dbReference type="InterPro" id="IPR036097">
    <property type="entry name" value="HisK_dim/P_sf"/>
</dbReference>
<feature type="domain" description="Response regulatory" evidence="18">
    <location>
        <begin position="790"/>
        <end position="906"/>
    </location>
</feature>
<name>A0ABT3T4F4_9GAMM</name>
<feature type="domain" description="Histidine kinase" evidence="17">
    <location>
        <begin position="412"/>
        <end position="633"/>
    </location>
</feature>
<dbReference type="InterPro" id="IPR036890">
    <property type="entry name" value="HATPase_C_sf"/>
</dbReference>
<feature type="domain" description="Response regulatory" evidence="18">
    <location>
        <begin position="651"/>
        <end position="763"/>
    </location>
</feature>
<gene>
    <name evidence="20" type="ORF">EYC82_03305</name>
</gene>
<feature type="transmembrane region" description="Helical" evidence="16">
    <location>
        <begin position="15"/>
        <end position="38"/>
    </location>
</feature>
<dbReference type="PROSITE" id="PS50109">
    <property type="entry name" value="HIS_KIN"/>
    <property type="match status" value="1"/>
</dbReference>
<keyword evidence="10" id="KW-0067">ATP-binding</keyword>
<accession>A0ABT3T4F4</accession>
<dbReference type="SUPFAM" id="SSF52172">
    <property type="entry name" value="CheY-like"/>
    <property type="match status" value="2"/>
</dbReference>
<dbReference type="InterPro" id="IPR003661">
    <property type="entry name" value="HisK_dim/P_dom"/>
</dbReference>
<dbReference type="Gene3D" id="1.10.287.130">
    <property type="match status" value="1"/>
</dbReference>
<dbReference type="CDD" id="cd00082">
    <property type="entry name" value="HisKA"/>
    <property type="match status" value="1"/>
</dbReference>
<dbReference type="SUPFAM" id="SSF55874">
    <property type="entry name" value="ATPase domain of HSP90 chaperone/DNA topoisomerase II/histidine kinase"/>
    <property type="match status" value="1"/>
</dbReference>
<dbReference type="PANTHER" id="PTHR45339:SF1">
    <property type="entry name" value="HYBRID SIGNAL TRANSDUCTION HISTIDINE KINASE J"/>
    <property type="match status" value="1"/>
</dbReference>
<dbReference type="InterPro" id="IPR011006">
    <property type="entry name" value="CheY-like_superfamily"/>
</dbReference>
<evidence type="ECO:0000313" key="21">
    <source>
        <dbReference type="Proteomes" id="UP001143304"/>
    </source>
</evidence>
<evidence type="ECO:0000256" key="3">
    <source>
        <dbReference type="ARBA" id="ARBA00012438"/>
    </source>
</evidence>
<dbReference type="SMART" id="SM00388">
    <property type="entry name" value="HisKA"/>
    <property type="match status" value="1"/>
</dbReference>
<evidence type="ECO:0000259" key="19">
    <source>
        <dbReference type="PROSITE" id="PS50894"/>
    </source>
</evidence>
<evidence type="ECO:0000259" key="18">
    <source>
        <dbReference type="PROSITE" id="PS50110"/>
    </source>
</evidence>
<dbReference type="Gene3D" id="3.30.565.10">
    <property type="entry name" value="Histidine kinase-like ATPase, C-terminal domain"/>
    <property type="match status" value="1"/>
</dbReference>
<evidence type="ECO:0000256" key="16">
    <source>
        <dbReference type="SAM" id="Phobius"/>
    </source>
</evidence>
<dbReference type="InterPro" id="IPR003594">
    <property type="entry name" value="HATPase_dom"/>
</dbReference>
<evidence type="ECO:0000256" key="8">
    <source>
        <dbReference type="ARBA" id="ARBA00022741"/>
    </source>
</evidence>